<dbReference type="GO" id="GO:0008083">
    <property type="term" value="F:growth factor activity"/>
    <property type="evidence" value="ECO:0007669"/>
    <property type="project" value="UniProtKB-KW"/>
</dbReference>
<feature type="region of interest" description="Disordered" evidence="2">
    <location>
        <begin position="1"/>
        <end position="29"/>
    </location>
</feature>
<dbReference type="HOGENOM" id="CLU_856075_0_0_1"/>
<dbReference type="PANTHER" id="PTHR21719">
    <property type="entry name" value="FI06402P-RELATED"/>
    <property type="match status" value="1"/>
</dbReference>
<evidence type="ECO:0000256" key="1">
    <source>
        <dbReference type="RuleBase" id="RU003818"/>
    </source>
</evidence>
<dbReference type="InterPro" id="IPR029034">
    <property type="entry name" value="Cystine-knot_cytokine"/>
</dbReference>
<dbReference type="PROSITE" id="PS50278">
    <property type="entry name" value="PDGF_2"/>
    <property type="match status" value="1"/>
</dbReference>
<dbReference type="SUPFAM" id="SSF57501">
    <property type="entry name" value="Cystine-knot cytokines"/>
    <property type="match status" value="1"/>
</dbReference>
<dbReference type="EnsemblMetazoa" id="PHUM351770-RA">
    <property type="protein sequence ID" value="PHUM351770-PA"/>
    <property type="gene ID" value="PHUM351770"/>
</dbReference>
<dbReference type="GO" id="GO:0016020">
    <property type="term" value="C:membrane"/>
    <property type="evidence" value="ECO:0007669"/>
    <property type="project" value="InterPro"/>
</dbReference>
<dbReference type="Pfam" id="PF00341">
    <property type="entry name" value="PDGF"/>
    <property type="match status" value="1"/>
</dbReference>
<dbReference type="GeneID" id="8231981"/>
<feature type="domain" description="Platelet-derived growth factor (PDGF) family profile" evidence="3">
    <location>
        <begin position="99"/>
        <end position="182"/>
    </location>
</feature>
<evidence type="ECO:0000313" key="4">
    <source>
        <dbReference type="EMBL" id="EEB15156.1"/>
    </source>
</evidence>
<dbReference type="FunCoup" id="E0VP50">
    <property type="interactions" value="4"/>
</dbReference>
<gene>
    <name evidence="5" type="primary">8231981</name>
    <name evidence="4" type="ORF">Phum_PHUM351770</name>
</gene>
<proteinExistence type="inferred from homology"/>
<sequence length="325" mass="37914">MFDEYEQQDVFSHGIKSSEDSISGQPSTVATTLAPEFLKKKEESKLKNTEEKNPAWGLGRLVPKFVETEERKKKNTPMHYVAAHEHYEQVLRLGDCHVPREKVIRVHEVHPDPSKSYSPSCTILHQCGDDTGCCRDLKQECKPKNTTKVELYFFTTTLGKPQTVEKLYFINHTECECQKRTDEIMPRDSEFRRSHHLKKFLTTNVLKNNNNNCTCPSKYSTRRLHNGTCVCDCFDKQDDCLILKKGKAHFSFTDKLCIDKGLCLAPSCEFGYYIRNFGRCPSKRESNYNRWTSTISYRQLLTLKLKFFVKNKNRRKKNSYDMDLM</sequence>
<dbReference type="EMBL" id="AAZO01004088">
    <property type="status" value="NOT_ANNOTATED_CDS"/>
    <property type="molecule type" value="Genomic_DNA"/>
</dbReference>
<dbReference type="OrthoDB" id="6370328at2759"/>
<organism>
    <name type="scientific">Pediculus humanus subsp. corporis</name>
    <name type="common">Body louse</name>
    <dbReference type="NCBI Taxonomy" id="121224"/>
    <lineage>
        <taxon>Eukaryota</taxon>
        <taxon>Metazoa</taxon>
        <taxon>Ecdysozoa</taxon>
        <taxon>Arthropoda</taxon>
        <taxon>Hexapoda</taxon>
        <taxon>Insecta</taxon>
        <taxon>Pterygota</taxon>
        <taxon>Neoptera</taxon>
        <taxon>Paraneoptera</taxon>
        <taxon>Psocodea</taxon>
        <taxon>Troctomorpha</taxon>
        <taxon>Phthiraptera</taxon>
        <taxon>Anoplura</taxon>
        <taxon>Pediculidae</taxon>
        <taxon>Pediculus</taxon>
    </lineage>
</organism>
<comment type="similarity">
    <text evidence="1">Belongs to the PDGF/VEGF growth factor family.</text>
</comment>
<dbReference type="CTD" id="8231981"/>
<dbReference type="AlphaFoldDB" id="E0VP50"/>
<dbReference type="KEGG" id="phu:Phum_PHUM351770"/>
<evidence type="ECO:0000259" key="3">
    <source>
        <dbReference type="PROSITE" id="PS50278"/>
    </source>
</evidence>
<dbReference type="PANTHER" id="PTHR21719:SF1">
    <property type="entry name" value="FI06402P-RELATED"/>
    <property type="match status" value="1"/>
</dbReference>
<dbReference type="eggNOG" id="ENOG502TB1B">
    <property type="taxonomic scope" value="Eukaryota"/>
</dbReference>
<evidence type="ECO:0000256" key="2">
    <source>
        <dbReference type="SAM" id="MobiDB-lite"/>
    </source>
</evidence>
<dbReference type="SMART" id="SM00141">
    <property type="entry name" value="PDGF"/>
    <property type="match status" value="1"/>
</dbReference>
<feature type="compositionally biased region" description="Polar residues" evidence="2">
    <location>
        <begin position="20"/>
        <end position="29"/>
    </location>
</feature>
<protein>
    <recommendedName>
        <fullName evidence="3">Platelet-derived growth factor (PDGF) family profile domain-containing protein</fullName>
    </recommendedName>
</protein>
<evidence type="ECO:0000313" key="6">
    <source>
        <dbReference type="Proteomes" id="UP000009046"/>
    </source>
</evidence>
<keyword evidence="1" id="KW-0339">Growth factor</keyword>
<evidence type="ECO:0000313" key="5">
    <source>
        <dbReference type="EnsemblMetazoa" id="PHUM351770-PA"/>
    </source>
</evidence>
<keyword evidence="6" id="KW-1185">Reference proteome</keyword>
<dbReference type="Proteomes" id="UP000009046">
    <property type="component" value="Unassembled WGS sequence"/>
</dbReference>
<reference evidence="4" key="1">
    <citation type="submission" date="2007-04" db="EMBL/GenBank/DDBJ databases">
        <title>Annotation of Pediculus humanus corporis strain USDA.</title>
        <authorList>
            <person name="Kirkness E."/>
            <person name="Hannick L."/>
            <person name="Hass B."/>
            <person name="Bruggner R."/>
            <person name="Lawson D."/>
            <person name="Bidwell S."/>
            <person name="Joardar V."/>
            <person name="Caler E."/>
            <person name="Walenz B."/>
            <person name="Inman J."/>
            <person name="Schobel S."/>
            <person name="Galinsky K."/>
            <person name="Amedeo P."/>
            <person name="Strausberg R."/>
        </authorList>
    </citation>
    <scope>NUCLEOTIDE SEQUENCE</scope>
    <source>
        <strain evidence="4">USDA</strain>
    </source>
</reference>
<reference evidence="5" key="3">
    <citation type="submission" date="2020-05" db="UniProtKB">
        <authorList>
            <consortium name="EnsemblMetazoa"/>
        </authorList>
    </citation>
    <scope>IDENTIFICATION</scope>
    <source>
        <strain evidence="5">USDA</strain>
    </source>
</reference>
<reference evidence="4" key="2">
    <citation type="submission" date="2007-04" db="EMBL/GenBank/DDBJ databases">
        <title>The genome of the human body louse.</title>
        <authorList>
            <consortium name="The Human Body Louse Genome Consortium"/>
            <person name="Kirkness E."/>
            <person name="Walenz B."/>
            <person name="Hass B."/>
            <person name="Bruggner R."/>
            <person name="Strausberg R."/>
        </authorList>
    </citation>
    <scope>NUCLEOTIDE SEQUENCE</scope>
    <source>
        <strain evidence="4">USDA</strain>
    </source>
</reference>
<dbReference type="VEuPathDB" id="VectorBase:PHUM351770"/>
<dbReference type="GO" id="GO:0035099">
    <property type="term" value="P:hemocyte migration"/>
    <property type="evidence" value="ECO:0007669"/>
    <property type="project" value="TreeGrafter"/>
</dbReference>
<name>E0VP50_PEDHC</name>
<dbReference type="EMBL" id="DS235354">
    <property type="protein sequence ID" value="EEB15156.1"/>
    <property type="molecule type" value="Genomic_DNA"/>
</dbReference>
<accession>E0VP50</accession>
<dbReference type="RefSeq" id="XP_002427894.1">
    <property type="nucleotide sequence ID" value="XM_002427849.1"/>
</dbReference>
<dbReference type="Gene3D" id="2.10.90.10">
    <property type="entry name" value="Cystine-knot cytokines"/>
    <property type="match status" value="1"/>
</dbReference>
<dbReference type="InterPro" id="IPR000072">
    <property type="entry name" value="PDGF/VEGF_dom"/>
</dbReference>
<dbReference type="InParanoid" id="E0VP50"/>
<dbReference type="STRING" id="121224.E0VP50"/>